<protein>
    <submittedName>
        <fullName evidence="1">Uncharacterized protein</fullName>
    </submittedName>
</protein>
<dbReference type="Proteomes" id="UP000250169">
    <property type="component" value="Unassembled WGS sequence"/>
</dbReference>
<accession>A0A2X2STL7</accession>
<evidence type="ECO:0000313" key="1">
    <source>
        <dbReference type="EMBL" id="SQA92911.1"/>
    </source>
</evidence>
<sequence length="84" mass="9679">MGTVRLQATVQEYDIPYLERFLKGISATEINFEREEDAFDILTPEDLKAIALSKEQGNLGMVTSNDDVFKEIQYFRSSKQQPLF</sequence>
<dbReference type="AlphaFoldDB" id="A0A2X2STL7"/>
<dbReference type="RefSeq" id="WP_111971982.1">
    <property type="nucleotide sequence ID" value="NZ_UAVS01000001.1"/>
</dbReference>
<evidence type="ECO:0000313" key="2">
    <source>
        <dbReference type="Proteomes" id="UP000250169"/>
    </source>
</evidence>
<organism evidence="1 2">
    <name type="scientific">Capnocytophaga ochracea</name>
    <dbReference type="NCBI Taxonomy" id="1018"/>
    <lineage>
        <taxon>Bacteria</taxon>
        <taxon>Pseudomonadati</taxon>
        <taxon>Bacteroidota</taxon>
        <taxon>Flavobacteriia</taxon>
        <taxon>Flavobacteriales</taxon>
        <taxon>Flavobacteriaceae</taxon>
        <taxon>Capnocytophaga</taxon>
    </lineage>
</organism>
<reference evidence="1 2" key="1">
    <citation type="submission" date="2018-06" db="EMBL/GenBank/DDBJ databases">
        <authorList>
            <consortium name="Pathogen Informatics"/>
            <person name="Doyle S."/>
        </authorList>
    </citation>
    <scope>NUCLEOTIDE SEQUENCE [LARGE SCALE GENOMIC DNA]</scope>
    <source>
        <strain evidence="1 2">NCTC11545</strain>
    </source>
</reference>
<name>A0A2X2STL7_CAPOC</name>
<gene>
    <name evidence="1" type="ORF">NCTC11545_00273</name>
</gene>
<proteinExistence type="predicted"/>
<dbReference type="EMBL" id="UAVS01000001">
    <property type="protein sequence ID" value="SQA92911.1"/>
    <property type="molecule type" value="Genomic_DNA"/>
</dbReference>